<organism evidence="7 8">
    <name type="scientific">Aurantimicrobium minutum</name>
    <dbReference type="NCBI Taxonomy" id="708131"/>
    <lineage>
        <taxon>Bacteria</taxon>
        <taxon>Bacillati</taxon>
        <taxon>Actinomycetota</taxon>
        <taxon>Actinomycetes</taxon>
        <taxon>Micrococcales</taxon>
        <taxon>Microbacteriaceae</taxon>
        <taxon>Aurantimicrobium</taxon>
    </lineage>
</organism>
<dbReference type="SMART" id="SM00490">
    <property type="entry name" value="HELICc"/>
    <property type="match status" value="1"/>
</dbReference>
<dbReference type="PANTHER" id="PTHR11274">
    <property type="entry name" value="RAD25/XP-B DNA REPAIR HELICASE"/>
    <property type="match status" value="1"/>
</dbReference>
<dbReference type="GO" id="GO:0004386">
    <property type="term" value="F:helicase activity"/>
    <property type="evidence" value="ECO:0007669"/>
    <property type="project" value="UniProtKB-KW"/>
</dbReference>
<dbReference type="KEGG" id="amin:AUMI_111500"/>
<dbReference type="Pfam" id="PF00271">
    <property type="entry name" value="Helicase_C"/>
    <property type="match status" value="1"/>
</dbReference>
<dbReference type="CDD" id="cd17926">
    <property type="entry name" value="DEXHc_RE"/>
    <property type="match status" value="1"/>
</dbReference>
<evidence type="ECO:0000256" key="4">
    <source>
        <dbReference type="ARBA" id="ARBA00022840"/>
    </source>
</evidence>
<evidence type="ECO:0000256" key="2">
    <source>
        <dbReference type="ARBA" id="ARBA00022801"/>
    </source>
</evidence>
<proteinExistence type="predicted"/>
<dbReference type="InterPro" id="IPR001650">
    <property type="entry name" value="Helicase_C-like"/>
</dbReference>
<dbReference type="RefSeq" id="WP_096382408.1">
    <property type="nucleotide sequence ID" value="NZ_AP017457.1"/>
</dbReference>
<feature type="domain" description="Helicase ATP-binding" evidence="5">
    <location>
        <begin position="29"/>
        <end position="178"/>
    </location>
</feature>
<keyword evidence="1" id="KW-0547">Nucleotide-binding</keyword>
<name>A0A173LXW3_9MICO</name>
<dbReference type="SMART" id="SM00487">
    <property type="entry name" value="DEXDc"/>
    <property type="match status" value="1"/>
</dbReference>
<dbReference type="GO" id="GO:0003677">
    <property type="term" value="F:DNA binding"/>
    <property type="evidence" value="ECO:0007669"/>
    <property type="project" value="InterPro"/>
</dbReference>
<reference evidence="7 8" key="1">
    <citation type="journal article" date="2016" name="Genome Announc.">
        <title>Complete Genome Sequence of Aurantimicrobium minutum Type Strain KNCT, a Planktonic Ultramicrobacterium Isolated from River Water.</title>
        <authorList>
            <person name="Nakai R."/>
            <person name="Fujisawa T."/>
            <person name="Nakamura Y."/>
            <person name="Nishide H."/>
            <person name="Uchiyama I."/>
            <person name="Baba T."/>
            <person name="Toyoda A."/>
            <person name="Fujiyama A."/>
            <person name="Naganuma T."/>
            <person name="Niki H."/>
        </authorList>
    </citation>
    <scope>NUCLEOTIDE SEQUENCE [LARGE SCALE GENOMIC DNA]</scope>
    <source>
        <strain evidence="7 8">KNC</strain>
    </source>
</reference>
<sequence length="452" mass="50930">MDLYQWEDIGRNGDYVGPELRQWQKEALWHWEENNNHGVIEAITGTGKSLVGVAAIRQVLAEGGCALVLVPTSALLEQWHRNLEKALPRARIGKLTGGRHDDFNSYNVLVSTVQTACKNQPKPKSLALLVADEAHRYGSSQFKNALSSSYNRKLALSGTYERQQDDGVEQYLNPFFDGVIYTYGYGPALRDDVVAPFNLALVATEFTPHEQHEYDLETEKCRKAKRYLVKNCFYPAEWPEFFAQVQTKIKDHSRDTESYYCRQYVEGFAHRRSIMAEASGKEELLAGIRDSLNESSGTLIFTETKESARRLAWIAAQATTAMPLTGDDKQQDREARLKEFGSGKLKVICTPRILDEGIDVPEAELAIVIAASKSKRQMIQRMGRVIRKKSPPRAAKILITYVKGTSEDPIDGGGHEGFLAEVEEHAKHVEYLMGNNTELIKKWIETDSTLEL</sequence>
<dbReference type="InterPro" id="IPR050615">
    <property type="entry name" value="ATP-dep_DNA_Helicase"/>
</dbReference>
<dbReference type="OrthoDB" id="9776021at2"/>
<dbReference type="SUPFAM" id="SSF52540">
    <property type="entry name" value="P-loop containing nucleoside triphosphate hydrolases"/>
    <property type="match status" value="1"/>
</dbReference>
<keyword evidence="3" id="KW-0347">Helicase</keyword>
<dbReference type="InterPro" id="IPR006935">
    <property type="entry name" value="Helicase/UvrB_N"/>
</dbReference>
<protein>
    <submittedName>
        <fullName evidence="7">Uncharacterized protein</fullName>
    </submittedName>
</protein>
<dbReference type="GO" id="GO:0016787">
    <property type="term" value="F:hydrolase activity"/>
    <property type="evidence" value="ECO:0007669"/>
    <property type="project" value="UniProtKB-KW"/>
</dbReference>
<dbReference type="AlphaFoldDB" id="A0A173LXW3"/>
<evidence type="ECO:0000313" key="8">
    <source>
        <dbReference type="Proteomes" id="UP000243847"/>
    </source>
</evidence>
<evidence type="ECO:0000259" key="6">
    <source>
        <dbReference type="PROSITE" id="PS51194"/>
    </source>
</evidence>
<dbReference type="PROSITE" id="PS51192">
    <property type="entry name" value="HELICASE_ATP_BIND_1"/>
    <property type="match status" value="1"/>
</dbReference>
<dbReference type="InterPro" id="IPR014001">
    <property type="entry name" value="Helicase_ATP-bd"/>
</dbReference>
<accession>A0A173LXW3</accession>
<evidence type="ECO:0000256" key="3">
    <source>
        <dbReference type="ARBA" id="ARBA00022806"/>
    </source>
</evidence>
<dbReference type="Proteomes" id="UP000243847">
    <property type="component" value="Chromosome sequence1"/>
</dbReference>
<gene>
    <name evidence="7" type="ORF">AUMI_111500</name>
</gene>
<dbReference type="InterPro" id="IPR027417">
    <property type="entry name" value="P-loop_NTPase"/>
</dbReference>
<evidence type="ECO:0000313" key="7">
    <source>
        <dbReference type="EMBL" id="BAU99692.1"/>
    </source>
</evidence>
<keyword evidence="2" id="KW-0378">Hydrolase</keyword>
<dbReference type="PROSITE" id="PS51194">
    <property type="entry name" value="HELICASE_CTER"/>
    <property type="match status" value="1"/>
</dbReference>
<evidence type="ECO:0000256" key="1">
    <source>
        <dbReference type="ARBA" id="ARBA00022741"/>
    </source>
</evidence>
<dbReference type="PANTHER" id="PTHR11274:SF0">
    <property type="entry name" value="GENERAL TRANSCRIPTION AND DNA REPAIR FACTOR IIH HELICASE SUBUNIT XPB"/>
    <property type="match status" value="1"/>
</dbReference>
<dbReference type="GeneID" id="80452339"/>
<dbReference type="Pfam" id="PF04851">
    <property type="entry name" value="ResIII"/>
    <property type="match status" value="1"/>
</dbReference>
<dbReference type="Gene3D" id="3.40.50.300">
    <property type="entry name" value="P-loop containing nucleotide triphosphate hydrolases"/>
    <property type="match status" value="2"/>
</dbReference>
<dbReference type="GO" id="GO:0005524">
    <property type="term" value="F:ATP binding"/>
    <property type="evidence" value="ECO:0007669"/>
    <property type="project" value="UniProtKB-KW"/>
</dbReference>
<dbReference type="EMBL" id="AP017457">
    <property type="protein sequence ID" value="BAU99692.1"/>
    <property type="molecule type" value="Genomic_DNA"/>
</dbReference>
<keyword evidence="4" id="KW-0067">ATP-binding</keyword>
<feature type="domain" description="Helicase C-terminal" evidence="6">
    <location>
        <begin position="287"/>
        <end position="448"/>
    </location>
</feature>
<evidence type="ECO:0000259" key="5">
    <source>
        <dbReference type="PROSITE" id="PS51192"/>
    </source>
</evidence>